<dbReference type="PANTHER" id="PTHR23517:SF2">
    <property type="entry name" value="MULTIDRUG RESISTANCE PROTEIN MDTH"/>
    <property type="match status" value="1"/>
</dbReference>
<feature type="transmembrane region" description="Helical" evidence="7">
    <location>
        <begin position="292"/>
        <end position="315"/>
    </location>
</feature>
<feature type="transmembrane region" description="Helical" evidence="7">
    <location>
        <begin position="240"/>
        <end position="259"/>
    </location>
</feature>
<accession>A0A3D8J3A4</accession>
<evidence type="ECO:0000256" key="3">
    <source>
        <dbReference type="ARBA" id="ARBA00022475"/>
    </source>
</evidence>
<protein>
    <submittedName>
        <fullName evidence="9">MFS transporter</fullName>
    </submittedName>
</protein>
<dbReference type="GO" id="GO:0005886">
    <property type="term" value="C:plasma membrane"/>
    <property type="evidence" value="ECO:0007669"/>
    <property type="project" value="UniProtKB-SubCell"/>
</dbReference>
<keyword evidence="3" id="KW-1003">Cell membrane</keyword>
<keyword evidence="5 7" id="KW-1133">Transmembrane helix</keyword>
<feature type="transmembrane region" description="Helical" evidence="7">
    <location>
        <begin position="96"/>
        <end position="116"/>
    </location>
</feature>
<dbReference type="InterPro" id="IPR036259">
    <property type="entry name" value="MFS_trans_sf"/>
</dbReference>
<dbReference type="Gene3D" id="1.20.1250.20">
    <property type="entry name" value="MFS general substrate transporter like domains"/>
    <property type="match status" value="1"/>
</dbReference>
<dbReference type="AlphaFoldDB" id="A0A3D8J3A4"/>
<feature type="transmembrane region" description="Helical" evidence="7">
    <location>
        <begin position="12"/>
        <end position="30"/>
    </location>
</feature>
<feature type="transmembrane region" description="Helical" evidence="7">
    <location>
        <begin position="128"/>
        <end position="149"/>
    </location>
</feature>
<evidence type="ECO:0000256" key="2">
    <source>
        <dbReference type="ARBA" id="ARBA00022448"/>
    </source>
</evidence>
<dbReference type="EMBL" id="NXLW01000012">
    <property type="protein sequence ID" value="RDU71324.1"/>
    <property type="molecule type" value="Genomic_DNA"/>
</dbReference>
<evidence type="ECO:0000256" key="5">
    <source>
        <dbReference type="ARBA" id="ARBA00022989"/>
    </source>
</evidence>
<evidence type="ECO:0000256" key="4">
    <source>
        <dbReference type="ARBA" id="ARBA00022692"/>
    </source>
</evidence>
<reference evidence="9 10" key="1">
    <citation type="submission" date="2018-04" db="EMBL/GenBank/DDBJ databases">
        <title>Novel Campyloabacter and Helicobacter Species and Strains.</title>
        <authorList>
            <person name="Mannion A.J."/>
            <person name="Shen Z."/>
            <person name="Fox J.G."/>
        </authorList>
    </citation>
    <scope>NUCLEOTIDE SEQUENCE [LARGE SCALE GENOMIC DNA]</scope>
    <source>
        <strain evidence="9 10">MIT 97-5075</strain>
    </source>
</reference>
<feature type="domain" description="Major facilitator superfamily (MFS) profile" evidence="8">
    <location>
        <begin position="1"/>
        <end position="386"/>
    </location>
</feature>
<dbReference type="GO" id="GO:0022857">
    <property type="term" value="F:transmembrane transporter activity"/>
    <property type="evidence" value="ECO:0007669"/>
    <property type="project" value="InterPro"/>
</dbReference>
<feature type="transmembrane region" description="Helical" evidence="7">
    <location>
        <begin position="155"/>
        <end position="177"/>
    </location>
</feature>
<evidence type="ECO:0000256" key="1">
    <source>
        <dbReference type="ARBA" id="ARBA00004651"/>
    </source>
</evidence>
<keyword evidence="2" id="KW-0813">Transport</keyword>
<keyword evidence="6 7" id="KW-0472">Membrane</keyword>
<dbReference type="Proteomes" id="UP000256424">
    <property type="component" value="Unassembled WGS sequence"/>
</dbReference>
<dbReference type="PANTHER" id="PTHR23517">
    <property type="entry name" value="RESISTANCE PROTEIN MDTM, PUTATIVE-RELATED-RELATED"/>
    <property type="match status" value="1"/>
</dbReference>
<organism evidence="9 10">
    <name type="scientific">Helicobacter aurati</name>
    <dbReference type="NCBI Taxonomy" id="137778"/>
    <lineage>
        <taxon>Bacteria</taxon>
        <taxon>Pseudomonadati</taxon>
        <taxon>Campylobacterota</taxon>
        <taxon>Epsilonproteobacteria</taxon>
        <taxon>Campylobacterales</taxon>
        <taxon>Helicobacteraceae</taxon>
        <taxon>Helicobacter</taxon>
    </lineage>
</organism>
<evidence type="ECO:0000313" key="9">
    <source>
        <dbReference type="EMBL" id="RDU71324.1"/>
    </source>
</evidence>
<name>A0A3D8J3A4_9HELI</name>
<feature type="transmembrane region" description="Helical" evidence="7">
    <location>
        <begin position="266"/>
        <end position="286"/>
    </location>
</feature>
<dbReference type="InterPro" id="IPR020846">
    <property type="entry name" value="MFS_dom"/>
</dbReference>
<evidence type="ECO:0000256" key="6">
    <source>
        <dbReference type="ARBA" id="ARBA00023136"/>
    </source>
</evidence>
<dbReference type="InterPro" id="IPR050171">
    <property type="entry name" value="MFS_Transporters"/>
</dbReference>
<dbReference type="PROSITE" id="PS50850">
    <property type="entry name" value="MFS"/>
    <property type="match status" value="1"/>
</dbReference>
<keyword evidence="4 7" id="KW-0812">Transmembrane</keyword>
<evidence type="ECO:0000313" key="10">
    <source>
        <dbReference type="Proteomes" id="UP000256424"/>
    </source>
</evidence>
<feature type="transmembrane region" description="Helical" evidence="7">
    <location>
        <begin position="36"/>
        <end position="59"/>
    </location>
</feature>
<dbReference type="Pfam" id="PF07690">
    <property type="entry name" value="MFS_1"/>
    <property type="match status" value="1"/>
</dbReference>
<feature type="transmembrane region" description="Helical" evidence="7">
    <location>
        <begin position="71"/>
        <end position="90"/>
    </location>
</feature>
<gene>
    <name evidence="9" type="ORF">CQA66_06535</name>
</gene>
<feature type="transmembrane region" description="Helical" evidence="7">
    <location>
        <begin position="361"/>
        <end position="381"/>
    </location>
</feature>
<dbReference type="SUPFAM" id="SSF103473">
    <property type="entry name" value="MFS general substrate transporter"/>
    <property type="match status" value="1"/>
</dbReference>
<comment type="subcellular location">
    <subcellularLocation>
        <location evidence="1">Cell membrane</location>
        <topology evidence="1">Multi-pass membrane protein</topology>
    </subcellularLocation>
</comment>
<dbReference type="OrthoDB" id="9764259at2"/>
<feature type="transmembrane region" description="Helical" evidence="7">
    <location>
        <begin position="327"/>
        <end position="349"/>
    </location>
</feature>
<keyword evidence="10" id="KW-1185">Reference proteome</keyword>
<proteinExistence type="predicted"/>
<comment type="caution">
    <text evidence="9">The sequence shown here is derived from an EMBL/GenBank/DDBJ whole genome shotgun (WGS) entry which is preliminary data.</text>
</comment>
<evidence type="ECO:0000259" key="8">
    <source>
        <dbReference type="PROSITE" id="PS50850"/>
    </source>
</evidence>
<sequence length="461" mass="51501">MFKQILPLLSILVFRFLGLFIVLPVISLLISTMPDANAITIGIVIGAPYLFQVLCQPFFGRWSDKYGRKPILILGLIIFLIGSIICMLENSIYYLIIGRCIQGMGAIGGILTALVADYVPEEKRTNAMALMGIGIFISFITAMILGAIIGTSHGLNALFGLTVTVTLISLGIAIFFVKSPPKILYSYSQDSQHYMNNEMKRSIVIMGISNFLEKFLMIFTFAITPIILNQYLEKTDFWKVYILGICIAMIGLGPSSVLSEKRGKSLQILLISIMLFLICYIGMGLYIDSVTIFIICLVFFFVAFSIQEALLQSLVSKYAKARSRGAVIGDFSAAGFAGSFVGAMVGGMFHDYQIIEEWHGYFSIILVICLLLWGITVKFWLANPHNAKTLYVHTSEIKIPNDTIESALQNEHIIEWYRNMNENTIVIKYRIDKIDSEEILQSLGSTKEKYSQNPTDKVPHS</sequence>
<feature type="transmembrane region" description="Helical" evidence="7">
    <location>
        <begin position="203"/>
        <end position="228"/>
    </location>
</feature>
<dbReference type="InterPro" id="IPR011701">
    <property type="entry name" value="MFS"/>
</dbReference>
<dbReference type="RefSeq" id="WP_104762373.1">
    <property type="nucleotide sequence ID" value="NZ_FZPM01000004.1"/>
</dbReference>
<evidence type="ECO:0000256" key="7">
    <source>
        <dbReference type="SAM" id="Phobius"/>
    </source>
</evidence>